<reference evidence="10 11" key="1">
    <citation type="journal article" date="2007" name="Proc. Natl. Acad. Sci. U.S.A.">
        <title>The tiny eukaryote Ostreococcus provides genomic insights into the paradox of plankton speciation.</title>
        <authorList>
            <person name="Palenik B."/>
            <person name="Grimwood J."/>
            <person name="Aerts A."/>
            <person name="Rouze P."/>
            <person name="Salamov A."/>
            <person name="Putnam N."/>
            <person name="Dupont C."/>
            <person name="Jorgensen R."/>
            <person name="Derelle E."/>
            <person name="Rombauts S."/>
            <person name="Zhou K."/>
            <person name="Otillar R."/>
            <person name="Merchant S.S."/>
            <person name="Podell S."/>
            <person name="Gaasterland T."/>
            <person name="Napoli C."/>
            <person name="Gendler K."/>
            <person name="Manuell A."/>
            <person name="Tai V."/>
            <person name="Vallon O."/>
            <person name="Piganeau G."/>
            <person name="Jancek S."/>
            <person name="Heijde M."/>
            <person name="Jabbari K."/>
            <person name="Bowler C."/>
            <person name="Lohr M."/>
            <person name="Robbens S."/>
            <person name="Werner G."/>
            <person name="Dubchak I."/>
            <person name="Pazour G.J."/>
            <person name="Ren Q."/>
            <person name="Paulsen I."/>
            <person name="Delwiche C."/>
            <person name="Schmutz J."/>
            <person name="Rokhsar D."/>
            <person name="Van de Peer Y."/>
            <person name="Moreau H."/>
            <person name="Grigoriev I.V."/>
        </authorList>
    </citation>
    <scope>NUCLEOTIDE SEQUENCE [LARGE SCALE GENOMIC DNA]</scope>
    <source>
        <strain evidence="10 11">CCE9901</strain>
    </source>
</reference>
<dbReference type="HOGENOM" id="CLU_817212_0_0_1"/>
<dbReference type="OMA" id="EKWIARI"/>
<dbReference type="InterPro" id="IPR044862">
    <property type="entry name" value="Pro_4_hyd_alph_FE2OG_OXY"/>
</dbReference>
<accession>A4S015</accession>
<comment type="subcellular location">
    <subcellularLocation>
        <location evidence="2">Endoplasmic reticulum membrane</location>
        <topology evidence="2">Single-pass type II membrane protein</topology>
    </subcellularLocation>
</comment>
<evidence type="ECO:0000256" key="6">
    <source>
        <dbReference type="ARBA" id="ARBA00023004"/>
    </source>
</evidence>
<evidence type="ECO:0000256" key="5">
    <source>
        <dbReference type="ARBA" id="ARBA00023002"/>
    </source>
</evidence>
<evidence type="ECO:0000313" key="11">
    <source>
        <dbReference type="Proteomes" id="UP000001568"/>
    </source>
</evidence>
<evidence type="ECO:0000256" key="3">
    <source>
        <dbReference type="ARBA" id="ARBA00022723"/>
    </source>
</evidence>
<dbReference type="EMBL" id="CP000587">
    <property type="protein sequence ID" value="ABO97188.1"/>
    <property type="molecule type" value="Genomic_DNA"/>
</dbReference>
<dbReference type="InterPro" id="IPR045054">
    <property type="entry name" value="P4HA-like"/>
</dbReference>
<comment type="cofactor">
    <cofactor evidence="1">
        <name>L-ascorbate</name>
        <dbReference type="ChEBI" id="CHEBI:38290"/>
    </cofactor>
</comment>
<sequence length="347" mass="36698">MTTSAPRLAASLCERRASTPASTSSRVPARTRRGAPPRAGFGAAVPTARSAAVLDKHVPIDRYADGLRQLHASPDVFVVDDFLSADACADIIARAKAKGDMTQSPVVYAGWTNDVEAWTSTVSSGPAVWIGALAMLIGSAAFGQSGLGLLGEGVVGYLGAVGAAYAASLAYVKDKERELGDLRTSTSTALDGSGVGERELIRATERLLPGTSWTTYEAPTVIRYERGQKLAPHFDANRGAAVEDANRGGQTLVTLLVYLNDVDEVRGGGQTVFGRLGDLAVRPAKGRALVFFPANADGEFDDRVEHEGTEANEEKWIVRIWVHQNEVGGPPSGLPDDWNDERGVVAP</sequence>
<organism evidence="10 11">
    <name type="scientific">Ostreococcus lucimarinus (strain CCE9901)</name>
    <dbReference type="NCBI Taxonomy" id="436017"/>
    <lineage>
        <taxon>Eukaryota</taxon>
        <taxon>Viridiplantae</taxon>
        <taxon>Chlorophyta</taxon>
        <taxon>Mamiellophyceae</taxon>
        <taxon>Mamiellales</taxon>
        <taxon>Bathycoccaceae</taxon>
        <taxon>Ostreococcus</taxon>
    </lineage>
</organism>
<keyword evidence="11" id="KW-1185">Reference proteome</keyword>
<dbReference type="Proteomes" id="UP000001568">
    <property type="component" value="Chromosome 7"/>
</dbReference>
<comment type="catalytic activity">
    <reaction evidence="7">
        <text>L-prolyl-[collagen] + 2-oxoglutarate + O2 = trans-4-hydroxy-L-prolyl-[collagen] + succinate + CO2</text>
        <dbReference type="Rhea" id="RHEA:18945"/>
        <dbReference type="Rhea" id="RHEA-COMP:11676"/>
        <dbReference type="Rhea" id="RHEA-COMP:11680"/>
        <dbReference type="ChEBI" id="CHEBI:15379"/>
        <dbReference type="ChEBI" id="CHEBI:16526"/>
        <dbReference type="ChEBI" id="CHEBI:16810"/>
        <dbReference type="ChEBI" id="CHEBI:30031"/>
        <dbReference type="ChEBI" id="CHEBI:50342"/>
        <dbReference type="ChEBI" id="CHEBI:61965"/>
        <dbReference type="EC" id="1.14.11.2"/>
    </reaction>
</comment>
<keyword evidence="6" id="KW-0408">Iron</keyword>
<dbReference type="PANTHER" id="PTHR10869:SF226">
    <property type="entry name" value="PROLYL 4-HYDROXYLASE ALPHA SUBUNIT DOMAIN-CONTAINING PROTEIN"/>
    <property type="match status" value="1"/>
</dbReference>
<dbReference type="eggNOG" id="KOG1591">
    <property type="taxonomic scope" value="Eukaryota"/>
</dbReference>
<evidence type="ECO:0000256" key="8">
    <source>
        <dbReference type="SAM" id="MobiDB-lite"/>
    </source>
</evidence>
<dbReference type="SMART" id="SM00702">
    <property type="entry name" value="P4Hc"/>
    <property type="match status" value="1"/>
</dbReference>
<feature type="compositionally biased region" description="Low complexity" evidence="8">
    <location>
        <begin position="18"/>
        <end position="28"/>
    </location>
</feature>
<dbReference type="Pfam" id="PF13640">
    <property type="entry name" value="2OG-FeII_Oxy_3"/>
    <property type="match status" value="1"/>
</dbReference>
<dbReference type="InterPro" id="IPR005123">
    <property type="entry name" value="Oxoglu/Fe-dep_dioxygenase_dom"/>
</dbReference>
<dbReference type="RefSeq" id="XP_001418895.1">
    <property type="nucleotide sequence ID" value="XM_001418858.1"/>
</dbReference>
<name>A4S015_OSTLU</name>
<evidence type="ECO:0000256" key="1">
    <source>
        <dbReference type="ARBA" id="ARBA00001961"/>
    </source>
</evidence>
<dbReference type="OrthoDB" id="420380at2759"/>
<proteinExistence type="predicted"/>
<keyword evidence="3" id="KW-0479">Metal-binding</keyword>
<dbReference type="PANTHER" id="PTHR10869">
    <property type="entry name" value="PROLYL 4-HYDROXYLASE ALPHA SUBUNIT"/>
    <property type="match status" value="1"/>
</dbReference>
<evidence type="ECO:0000256" key="7">
    <source>
        <dbReference type="ARBA" id="ARBA00049169"/>
    </source>
</evidence>
<dbReference type="GeneID" id="5002982"/>
<dbReference type="Gene3D" id="2.60.120.620">
    <property type="entry name" value="q2cbj1_9rhob like domain"/>
    <property type="match status" value="1"/>
</dbReference>
<evidence type="ECO:0000259" key="9">
    <source>
        <dbReference type="PROSITE" id="PS51471"/>
    </source>
</evidence>
<dbReference type="Gramene" id="ABO97188">
    <property type="protein sequence ID" value="ABO97188"/>
    <property type="gene ID" value="OSTLU_24784"/>
</dbReference>
<evidence type="ECO:0000256" key="2">
    <source>
        <dbReference type="ARBA" id="ARBA00004648"/>
    </source>
</evidence>
<dbReference type="GO" id="GO:0004656">
    <property type="term" value="F:procollagen-proline 4-dioxygenase activity"/>
    <property type="evidence" value="ECO:0007669"/>
    <property type="project" value="UniProtKB-EC"/>
</dbReference>
<evidence type="ECO:0000256" key="4">
    <source>
        <dbReference type="ARBA" id="ARBA00022964"/>
    </source>
</evidence>
<feature type="region of interest" description="Disordered" evidence="8">
    <location>
        <begin position="15"/>
        <end position="41"/>
    </location>
</feature>
<dbReference type="KEGG" id="olu:OSTLU_24784"/>
<evidence type="ECO:0000313" key="10">
    <source>
        <dbReference type="EMBL" id="ABO97188.1"/>
    </source>
</evidence>
<keyword evidence="5" id="KW-0560">Oxidoreductase</keyword>
<dbReference type="AlphaFoldDB" id="A4S015"/>
<feature type="region of interest" description="Disordered" evidence="8">
    <location>
        <begin position="328"/>
        <end position="347"/>
    </location>
</feature>
<dbReference type="GO" id="GO:0031418">
    <property type="term" value="F:L-ascorbic acid binding"/>
    <property type="evidence" value="ECO:0007669"/>
    <property type="project" value="InterPro"/>
</dbReference>
<dbReference type="GO" id="GO:0005506">
    <property type="term" value="F:iron ion binding"/>
    <property type="evidence" value="ECO:0007669"/>
    <property type="project" value="InterPro"/>
</dbReference>
<keyword evidence="4" id="KW-0223">Dioxygenase</keyword>
<dbReference type="PROSITE" id="PS51471">
    <property type="entry name" value="FE2OG_OXY"/>
    <property type="match status" value="1"/>
</dbReference>
<feature type="domain" description="Fe2OG dioxygenase" evidence="9">
    <location>
        <begin position="215"/>
        <end position="324"/>
    </location>
</feature>
<gene>
    <name evidence="10" type="ORF">OSTLU_24784</name>
</gene>
<dbReference type="GO" id="GO:0005789">
    <property type="term" value="C:endoplasmic reticulum membrane"/>
    <property type="evidence" value="ECO:0007669"/>
    <property type="project" value="UniProtKB-SubCell"/>
</dbReference>
<dbReference type="InterPro" id="IPR006620">
    <property type="entry name" value="Pro_4_hyd_alph"/>
</dbReference>
<protein>
    <recommendedName>
        <fullName evidence="9">Fe2OG dioxygenase domain-containing protein</fullName>
    </recommendedName>
</protein>